<dbReference type="PROSITE" id="PS50110">
    <property type="entry name" value="RESPONSE_REGULATORY"/>
    <property type="match status" value="1"/>
</dbReference>
<evidence type="ECO:0000259" key="26">
    <source>
        <dbReference type="PROSITE" id="PS50110"/>
    </source>
</evidence>
<dbReference type="PANTHER" id="PTHR45339:SF1">
    <property type="entry name" value="HYBRID SIGNAL TRANSDUCTION HISTIDINE KINASE J"/>
    <property type="match status" value="1"/>
</dbReference>
<dbReference type="PANTHER" id="PTHR45339">
    <property type="entry name" value="HYBRID SIGNAL TRANSDUCTION HISTIDINE KINASE J"/>
    <property type="match status" value="1"/>
</dbReference>
<evidence type="ECO:0000256" key="14">
    <source>
        <dbReference type="ARBA" id="ARBA00022840"/>
    </source>
</evidence>
<evidence type="ECO:0000256" key="20">
    <source>
        <dbReference type="ARBA" id="ARBA00074306"/>
    </source>
</evidence>
<comment type="catalytic activity">
    <reaction evidence="1">
        <text>ATP + protein L-histidine = ADP + protein N-phospho-L-histidine.</text>
        <dbReference type="EC" id="2.7.13.3"/>
    </reaction>
</comment>
<dbReference type="Pfam" id="PF00072">
    <property type="entry name" value="Response_reg"/>
    <property type="match status" value="1"/>
</dbReference>
<dbReference type="CDD" id="cd17546">
    <property type="entry name" value="REC_hyHK_CKI1_RcsC-like"/>
    <property type="match status" value="1"/>
</dbReference>
<comment type="similarity">
    <text evidence="5">Belongs to the ethylene receptor family.</text>
</comment>
<keyword evidence="13" id="KW-0256">Endoplasmic reticulum</keyword>
<dbReference type="eggNOG" id="COG0784">
    <property type="taxonomic scope" value="Bacteria"/>
</dbReference>
<evidence type="ECO:0000256" key="12">
    <source>
        <dbReference type="ARBA" id="ARBA00022777"/>
    </source>
</evidence>
<evidence type="ECO:0000256" key="5">
    <source>
        <dbReference type="ARBA" id="ARBA00009842"/>
    </source>
</evidence>
<dbReference type="InterPro" id="IPR003594">
    <property type="entry name" value="HATPase_dom"/>
</dbReference>
<feature type="modified residue" description="4-aspartylphosphate" evidence="21">
    <location>
        <position position="705"/>
    </location>
</feature>
<dbReference type="InterPro" id="IPR003018">
    <property type="entry name" value="GAF"/>
</dbReference>
<evidence type="ECO:0000256" key="6">
    <source>
        <dbReference type="ARBA" id="ARBA00012438"/>
    </source>
</evidence>
<feature type="transmembrane region" description="Helical" evidence="23">
    <location>
        <begin position="93"/>
        <end position="116"/>
    </location>
</feature>
<dbReference type="PRINTS" id="PR00344">
    <property type="entry name" value="BCTRLSENSOR"/>
</dbReference>
<accession>B1WSQ8</accession>
<evidence type="ECO:0000256" key="19">
    <source>
        <dbReference type="ARBA" id="ARBA00023157"/>
    </source>
</evidence>
<keyword evidence="7 21" id="KW-0597">Phosphoprotein</keyword>
<dbReference type="GO" id="GO:0005524">
    <property type="term" value="F:ATP binding"/>
    <property type="evidence" value="ECO:0007669"/>
    <property type="project" value="UniProtKB-KW"/>
</dbReference>
<keyword evidence="8" id="KW-0808">Transferase</keyword>
<dbReference type="Gene3D" id="1.10.287.130">
    <property type="match status" value="1"/>
</dbReference>
<dbReference type="KEGG" id="cyt:cce_4289"/>
<keyword evidence="22" id="KW-0175">Coiled coil</keyword>
<evidence type="ECO:0000313" key="27">
    <source>
        <dbReference type="EMBL" id="ACB53637.1"/>
    </source>
</evidence>
<dbReference type="InterPro" id="IPR036097">
    <property type="entry name" value="HisK_dim/P_sf"/>
</dbReference>
<keyword evidence="15 23" id="KW-1133">Transmembrane helix</keyword>
<evidence type="ECO:0000256" key="21">
    <source>
        <dbReference type="PROSITE-ProRule" id="PRU00169"/>
    </source>
</evidence>
<dbReference type="InterPro" id="IPR004358">
    <property type="entry name" value="Sig_transdc_His_kin-like_C"/>
</dbReference>
<dbReference type="InterPro" id="IPR058544">
    <property type="entry name" value="ETR1_N"/>
</dbReference>
<feature type="transmembrane region" description="Helical" evidence="23">
    <location>
        <begin position="60"/>
        <end position="81"/>
    </location>
</feature>
<evidence type="ECO:0000256" key="8">
    <source>
        <dbReference type="ARBA" id="ARBA00022679"/>
    </source>
</evidence>
<dbReference type="Pfam" id="PF02518">
    <property type="entry name" value="HATPase_c"/>
    <property type="match status" value="1"/>
</dbReference>
<dbReference type="eggNOG" id="COG2205">
    <property type="taxonomic scope" value="Bacteria"/>
</dbReference>
<comment type="subcellular location">
    <subcellularLocation>
        <location evidence="3">Endoplasmic reticulum membrane</location>
        <topology evidence="3">Multi-pass membrane protein</topology>
    </subcellularLocation>
</comment>
<evidence type="ECO:0000256" key="22">
    <source>
        <dbReference type="SAM" id="Coils"/>
    </source>
</evidence>
<dbReference type="Gene3D" id="3.40.50.2300">
    <property type="match status" value="1"/>
</dbReference>
<dbReference type="FunFam" id="1.10.287.130:FF:000004">
    <property type="entry name" value="Ethylene receptor 1"/>
    <property type="match status" value="1"/>
</dbReference>
<dbReference type="SMART" id="SM00388">
    <property type="entry name" value="HisKA"/>
    <property type="match status" value="1"/>
</dbReference>
<dbReference type="InterPro" id="IPR011006">
    <property type="entry name" value="CheY-like_superfamily"/>
</dbReference>
<dbReference type="AlphaFoldDB" id="B1WSQ8"/>
<evidence type="ECO:0000259" key="25">
    <source>
        <dbReference type="PROSITE" id="PS50109"/>
    </source>
</evidence>
<evidence type="ECO:0000256" key="16">
    <source>
        <dbReference type="ARBA" id="ARBA00023008"/>
    </source>
</evidence>
<dbReference type="Pfam" id="PF01590">
    <property type="entry name" value="GAF"/>
    <property type="match status" value="1"/>
</dbReference>
<keyword evidence="12" id="KW-0418">Kinase</keyword>
<dbReference type="SMART" id="SM00387">
    <property type="entry name" value="HATPase_c"/>
    <property type="match status" value="1"/>
</dbReference>
<dbReference type="CDD" id="cd16922">
    <property type="entry name" value="HATPase_EvgS-ArcB-TorS-like"/>
    <property type="match status" value="1"/>
</dbReference>
<dbReference type="SMART" id="SM00065">
    <property type="entry name" value="GAF"/>
    <property type="match status" value="1"/>
</dbReference>
<protein>
    <recommendedName>
        <fullName evidence="20">Circadian input-output histidine kinase CikA</fullName>
        <ecNumber evidence="6">2.7.13.3</ecNumber>
    </recommendedName>
</protein>
<evidence type="ECO:0000256" key="11">
    <source>
        <dbReference type="ARBA" id="ARBA00022745"/>
    </source>
</evidence>
<dbReference type="InterPro" id="IPR003661">
    <property type="entry name" value="HisK_dim/P_dom"/>
</dbReference>
<dbReference type="InterPro" id="IPR001789">
    <property type="entry name" value="Sig_transdc_resp-reg_receiver"/>
</dbReference>
<dbReference type="eggNOG" id="COG2203">
    <property type="taxonomic scope" value="Bacteria"/>
</dbReference>
<dbReference type="Proteomes" id="UP000001203">
    <property type="component" value="Chromosome circular"/>
</dbReference>
<dbReference type="EC" id="2.7.13.3" evidence="6"/>
<evidence type="ECO:0000256" key="15">
    <source>
        <dbReference type="ARBA" id="ARBA00022989"/>
    </source>
</evidence>
<dbReference type="GO" id="GO:0016020">
    <property type="term" value="C:membrane"/>
    <property type="evidence" value="ECO:0007669"/>
    <property type="project" value="UniProtKB-SubCell"/>
</dbReference>
<evidence type="ECO:0000256" key="10">
    <source>
        <dbReference type="ARBA" id="ARBA00022741"/>
    </source>
</evidence>
<feature type="domain" description="Phytochrome chromophore attachment site" evidence="24">
    <location>
        <begin position="217"/>
        <end position="372"/>
    </location>
</feature>
<evidence type="ECO:0000256" key="13">
    <source>
        <dbReference type="ARBA" id="ARBA00022824"/>
    </source>
</evidence>
<evidence type="ECO:0000256" key="23">
    <source>
        <dbReference type="SAM" id="Phobius"/>
    </source>
</evidence>
<evidence type="ECO:0000256" key="1">
    <source>
        <dbReference type="ARBA" id="ARBA00000085"/>
    </source>
</evidence>
<sequence>MCQGFILGKIKRKNNLYAIRTRMLFIPNSQLLANLINHYLAYIPHGHCYLWQTPLVSLHVISDGLIAIAYFSIPILLLYFVFKRSDVPFQNVFILFGAFIILCGMGHLIDIVTLWYPLYWLSGIEKAITALVSCYTAMEMVFLIPTFLSLKTPEQLETINQELQKEVDERQKIEDKLRNLNTQLETQVKERTKKLQETLGREKAITRVIQRMRQTLNLEKIFAATTEELRQAISCERVIVYQFNPDWSGQVVAESVSEGWPTLNLITTPEELLTTTEEEKCTINTIEDTHLQESQGEPFTKKNTYRVVSNIYEAGFTPCYINLLEQLQAKAYIVVPIFCSNQLWGLILTYQLSTPRDWDDAAVQIVLQVGQQLGVAVQQGELFKQTQNQAEELELAKIAAEKANHAKSEFLASMSHELRTPLNAILGYVQLMLRSTSLSSDHRNNLQTINDSGEHLLGLINDVLEMSKIEAGQIVLKETDFDLYHLLDELETLLQLKATIKQLSLSFIRDCTVPQYIRTDEKKLRQVLINIIGNAIKFTEKGRVTVKVWCEGHRLFFAVEDTGQGIEKEELEQLFSPFVQAKAGVNSGEGTGLGLPISSKFINLMGGKIMVNSVVTEGTTFTFNIHFCPAISASKDTTPTLFRYPVALAPDQPHFRILVVEDKQTNRDLLVKLLTLVGFDVKEATNGREAIALWDAWEPHLIWMDMQMPIMNGYEATKRIKASLKGQATVIIALTASVFEEQRQEVLDCGCDDFAAKPFRSQEIFDKMAQYLGVQYIYEEEIPSTLDDYQTHGLFSLTDEHLNVMPSQWIAQIYQRACEGNDLSLLKLLEEIPPEQTAFKNALQELIDNFQFDEIIELSKNHVV</sequence>
<feature type="domain" description="Response regulatory" evidence="26">
    <location>
        <begin position="656"/>
        <end position="772"/>
    </location>
</feature>
<dbReference type="Pfam" id="PF25487">
    <property type="entry name" value="ETR1_N"/>
    <property type="match status" value="1"/>
</dbReference>
<dbReference type="CDD" id="cd00082">
    <property type="entry name" value="HisKA"/>
    <property type="match status" value="1"/>
</dbReference>
<dbReference type="InterPro" id="IPR036890">
    <property type="entry name" value="HATPase_C_sf"/>
</dbReference>
<dbReference type="PROSITE" id="PS50109">
    <property type="entry name" value="HIS_KIN"/>
    <property type="match status" value="1"/>
</dbReference>
<dbReference type="Gene3D" id="3.30.450.40">
    <property type="match status" value="1"/>
</dbReference>
<evidence type="ECO:0000259" key="24">
    <source>
        <dbReference type="PROSITE" id="PS50046"/>
    </source>
</evidence>
<evidence type="ECO:0000313" key="28">
    <source>
        <dbReference type="Proteomes" id="UP000001203"/>
    </source>
</evidence>
<keyword evidence="16" id="KW-0186">Copper</keyword>
<comment type="cofactor">
    <cofactor evidence="2">
        <name>Cu cation</name>
        <dbReference type="ChEBI" id="CHEBI:23378"/>
    </cofactor>
</comment>
<feature type="domain" description="Histidine kinase" evidence="25">
    <location>
        <begin position="413"/>
        <end position="629"/>
    </location>
</feature>
<keyword evidence="14" id="KW-0067">ATP-binding</keyword>
<dbReference type="SUPFAM" id="SSF55781">
    <property type="entry name" value="GAF domain-like"/>
    <property type="match status" value="1"/>
</dbReference>
<dbReference type="InterPro" id="IPR016132">
    <property type="entry name" value="Phyto_chromo_attachment"/>
</dbReference>
<dbReference type="InterPro" id="IPR005467">
    <property type="entry name" value="His_kinase_dom"/>
</dbReference>
<dbReference type="GO" id="GO:0000155">
    <property type="term" value="F:phosphorelay sensor kinase activity"/>
    <property type="evidence" value="ECO:0007669"/>
    <property type="project" value="InterPro"/>
</dbReference>
<keyword evidence="18 23" id="KW-0472">Membrane</keyword>
<feature type="transmembrane region" description="Helical" evidence="23">
    <location>
        <begin position="21"/>
        <end position="40"/>
    </location>
</feature>
<feature type="coiled-coil region" evidence="22">
    <location>
        <begin position="156"/>
        <end position="190"/>
    </location>
</feature>
<keyword evidence="19" id="KW-1015">Disulfide bond</keyword>
<keyword evidence="11" id="KW-0936">Ethylene signaling pathway</keyword>
<keyword evidence="17" id="KW-0902">Two-component regulatory system</keyword>
<organism evidence="27 28">
    <name type="scientific">Crocosphaera subtropica (strain ATCC 51142 / BH68)</name>
    <name type="common">Cyanothece sp. (strain ATCC 51142)</name>
    <dbReference type="NCBI Taxonomy" id="43989"/>
    <lineage>
        <taxon>Bacteria</taxon>
        <taxon>Bacillati</taxon>
        <taxon>Cyanobacteriota</taxon>
        <taxon>Cyanophyceae</taxon>
        <taxon>Oscillatoriophycideae</taxon>
        <taxon>Chroococcales</taxon>
        <taxon>Aphanothecaceae</taxon>
        <taxon>Crocosphaera</taxon>
        <taxon>Crocosphaera subtropica</taxon>
    </lineage>
</organism>
<dbReference type="FunFam" id="3.30.565.10:FF:000010">
    <property type="entry name" value="Sensor histidine kinase RcsC"/>
    <property type="match status" value="1"/>
</dbReference>
<dbReference type="SUPFAM" id="SSF55874">
    <property type="entry name" value="ATPase domain of HSP90 chaperone/DNA topoisomerase II/histidine kinase"/>
    <property type="match status" value="1"/>
</dbReference>
<proteinExistence type="inferred from homology"/>
<dbReference type="SUPFAM" id="SSF52172">
    <property type="entry name" value="CheY-like"/>
    <property type="match status" value="1"/>
</dbReference>
<dbReference type="EMBL" id="CP000806">
    <property type="protein sequence ID" value="ACB53637.1"/>
    <property type="molecule type" value="Genomic_DNA"/>
</dbReference>
<dbReference type="STRING" id="43989.cce_4289"/>
<evidence type="ECO:0000256" key="18">
    <source>
        <dbReference type="ARBA" id="ARBA00023136"/>
    </source>
</evidence>
<keyword evidence="9 23" id="KW-0812">Transmembrane</keyword>
<dbReference type="InterPro" id="IPR029016">
    <property type="entry name" value="GAF-like_dom_sf"/>
</dbReference>
<comment type="similarity">
    <text evidence="4">In the N-terminal section; belongs to the phytochrome family.</text>
</comment>
<name>B1WSQ8_CROS5</name>
<dbReference type="Gene3D" id="3.30.565.10">
    <property type="entry name" value="Histidine kinase-like ATPase, C-terminal domain"/>
    <property type="match status" value="1"/>
</dbReference>
<reference evidence="27 28" key="1">
    <citation type="journal article" date="2008" name="Proc. Natl. Acad. Sci. U.S.A.">
        <title>The genome of Cyanothece 51142, a unicellular diazotrophic cyanobacterium important in the marine nitrogen cycle.</title>
        <authorList>
            <person name="Welsh E.A."/>
            <person name="Liberton M."/>
            <person name="Stoeckel J."/>
            <person name="Loh T."/>
            <person name="Elvitigala T."/>
            <person name="Wang C."/>
            <person name="Wollam A."/>
            <person name="Fulton R.S."/>
            <person name="Clifton S.W."/>
            <person name="Jacobs J.M."/>
            <person name="Aurora R."/>
            <person name="Ghosh B.K."/>
            <person name="Sherman L.A."/>
            <person name="Smith R.D."/>
            <person name="Wilson R.K."/>
            <person name="Pakrasi H.B."/>
        </authorList>
    </citation>
    <scope>NUCLEOTIDE SEQUENCE [LARGE SCALE GENOMIC DNA]</scope>
    <source>
        <strain evidence="28">ATCC 51142 / BH68</strain>
    </source>
</reference>
<keyword evidence="10" id="KW-0547">Nucleotide-binding</keyword>
<keyword evidence="28" id="KW-1185">Reference proteome</keyword>
<evidence type="ECO:0000256" key="9">
    <source>
        <dbReference type="ARBA" id="ARBA00022692"/>
    </source>
</evidence>
<evidence type="ECO:0000256" key="2">
    <source>
        <dbReference type="ARBA" id="ARBA00001935"/>
    </source>
</evidence>
<dbReference type="SMART" id="SM00448">
    <property type="entry name" value="REC"/>
    <property type="match status" value="1"/>
</dbReference>
<dbReference type="Pfam" id="PF00512">
    <property type="entry name" value="HisKA"/>
    <property type="match status" value="1"/>
</dbReference>
<gene>
    <name evidence="27" type="ordered locus">cce_4289</name>
</gene>
<evidence type="ECO:0000256" key="3">
    <source>
        <dbReference type="ARBA" id="ARBA00004477"/>
    </source>
</evidence>
<evidence type="ECO:0000256" key="7">
    <source>
        <dbReference type="ARBA" id="ARBA00022553"/>
    </source>
</evidence>
<evidence type="ECO:0000256" key="17">
    <source>
        <dbReference type="ARBA" id="ARBA00023012"/>
    </source>
</evidence>
<dbReference type="HOGENOM" id="CLU_000445_114_15_3"/>
<dbReference type="PROSITE" id="PS50046">
    <property type="entry name" value="PHYTOCHROME_2"/>
    <property type="match status" value="1"/>
</dbReference>
<evidence type="ECO:0000256" key="4">
    <source>
        <dbReference type="ARBA" id="ARBA00006402"/>
    </source>
</evidence>
<dbReference type="SUPFAM" id="SSF47384">
    <property type="entry name" value="Homodimeric domain of signal transducing histidine kinase"/>
    <property type="match status" value="1"/>
</dbReference>